<dbReference type="InterPro" id="IPR017046">
    <property type="entry name" value="Prenylcysteine_Oxase1"/>
</dbReference>
<protein>
    <submittedName>
        <fullName evidence="10">Prenylcysteine oxidase</fullName>
    </submittedName>
</protein>
<dbReference type="PANTHER" id="PTHR15944">
    <property type="entry name" value="FARNESYLCYSTEINE LYASE"/>
    <property type="match status" value="1"/>
</dbReference>
<dbReference type="GO" id="GO:0030328">
    <property type="term" value="P:prenylcysteine catabolic process"/>
    <property type="evidence" value="ECO:0007669"/>
    <property type="project" value="InterPro"/>
</dbReference>
<keyword evidence="5" id="KW-0274">FAD</keyword>
<proteinExistence type="inferred from homology"/>
<dbReference type="Pfam" id="PF07156">
    <property type="entry name" value="Prenylcys_lyase"/>
    <property type="match status" value="1"/>
</dbReference>
<evidence type="ECO:0000256" key="4">
    <source>
        <dbReference type="ARBA" id="ARBA00022729"/>
    </source>
</evidence>
<dbReference type="Proteomes" id="UP000192578">
    <property type="component" value="Unassembled WGS sequence"/>
</dbReference>
<evidence type="ECO:0000256" key="5">
    <source>
        <dbReference type="ARBA" id="ARBA00022827"/>
    </source>
</evidence>
<comment type="caution">
    <text evidence="10">The sequence shown here is derived from an EMBL/GenBank/DDBJ whole genome shotgun (WGS) entry which is preliminary data.</text>
</comment>
<dbReference type="GO" id="GO:0001735">
    <property type="term" value="F:prenylcysteine oxidase activity"/>
    <property type="evidence" value="ECO:0007669"/>
    <property type="project" value="InterPro"/>
</dbReference>
<keyword evidence="4 8" id="KW-0732">Signal</keyword>
<evidence type="ECO:0000256" key="3">
    <source>
        <dbReference type="ARBA" id="ARBA00022630"/>
    </source>
</evidence>
<dbReference type="Gene3D" id="3.50.50.60">
    <property type="entry name" value="FAD/NAD(P)-binding domain"/>
    <property type="match status" value="1"/>
</dbReference>
<evidence type="ECO:0000256" key="2">
    <source>
        <dbReference type="ARBA" id="ARBA00009967"/>
    </source>
</evidence>
<keyword evidence="11" id="KW-1185">Reference proteome</keyword>
<keyword evidence="6" id="KW-0560">Oxidoreductase</keyword>
<dbReference type="GO" id="GO:0030327">
    <property type="term" value="P:prenylated protein catabolic process"/>
    <property type="evidence" value="ECO:0007669"/>
    <property type="project" value="TreeGrafter"/>
</dbReference>
<gene>
    <name evidence="10" type="ORF">BV898_10190</name>
</gene>
<dbReference type="Pfam" id="PF13450">
    <property type="entry name" value="NAD_binding_8"/>
    <property type="match status" value="1"/>
</dbReference>
<dbReference type="EMBL" id="MTYJ01000086">
    <property type="protein sequence ID" value="OQV15601.1"/>
    <property type="molecule type" value="Genomic_DNA"/>
</dbReference>
<feature type="chain" id="PRO_5012596615" evidence="8">
    <location>
        <begin position="20"/>
        <end position="502"/>
    </location>
</feature>
<dbReference type="InterPro" id="IPR010795">
    <property type="entry name" value="Prenylcys_lyase"/>
</dbReference>
<organism evidence="10 11">
    <name type="scientific">Hypsibius exemplaris</name>
    <name type="common">Freshwater tardigrade</name>
    <dbReference type="NCBI Taxonomy" id="2072580"/>
    <lineage>
        <taxon>Eukaryota</taxon>
        <taxon>Metazoa</taxon>
        <taxon>Ecdysozoa</taxon>
        <taxon>Tardigrada</taxon>
        <taxon>Eutardigrada</taxon>
        <taxon>Parachela</taxon>
        <taxon>Hypsibioidea</taxon>
        <taxon>Hypsibiidae</taxon>
        <taxon>Hypsibius</taxon>
    </lineage>
</organism>
<comment type="similarity">
    <text evidence="2">Belongs to the prenylcysteine oxidase family.</text>
</comment>
<comment type="cofactor">
    <cofactor evidence="1">
        <name>FAD</name>
        <dbReference type="ChEBI" id="CHEBI:57692"/>
    </cofactor>
</comment>
<keyword evidence="3" id="KW-0285">Flavoprotein</keyword>
<dbReference type="SUPFAM" id="SSF51905">
    <property type="entry name" value="FAD/NAD(P)-binding domain"/>
    <property type="match status" value="1"/>
</dbReference>
<evidence type="ECO:0000256" key="8">
    <source>
        <dbReference type="SAM" id="SignalP"/>
    </source>
</evidence>
<feature type="signal peptide" evidence="8">
    <location>
        <begin position="1"/>
        <end position="19"/>
    </location>
</feature>
<evidence type="ECO:0000259" key="9">
    <source>
        <dbReference type="Pfam" id="PF07156"/>
    </source>
</evidence>
<evidence type="ECO:0000256" key="6">
    <source>
        <dbReference type="ARBA" id="ARBA00023002"/>
    </source>
</evidence>
<dbReference type="PANTHER" id="PTHR15944:SF0">
    <property type="entry name" value="PRENYLCYSTEINE LYASE DOMAIN-CONTAINING PROTEIN"/>
    <property type="match status" value="1"/>
</dbReference>
<evidence type="ECO:0000313" key="10">
    <source>
        <dbReference type="EMBL" id="OQV15601.1"/>
    </source>
</evidence>
<dbReference type="AlphaFoldDB" id="A0A1W0WK54"/>
<dbReference type="InterPro" id="IPR036188">
    <property type="entry name" value="FAD/NAD-bd_sf"/>
</dbReference>
<sequence length="502" mass="54829">MDDILKLLFVAVLLWNVEGREQSSAENTAQMKQRNISPIRIGIIGGGIGGCAASWFLREALDEQAEIVLFEKDKIGGRVATVNIAGREYEAGASVFHEKNMILQEFLKEFGLESLTEDDSDITVISKGSEVLFKTTGWTIADIAKSVWRYGLSPLKLGPWVDDYLTRFGKIYPLQARNCSYLRPTDLILAADEKFGEMLQTPLRDRMLSEGFAENFVDEIAAAAMRVNYNQRTSVPAFVGSVSLAGMKGPLHSVKGGNYQVAVRACQSASDVVLSSITTIESLPDGRFRLHTSTGGLEDFDYVILAAPLRKDGAGSRGNIVAFDGFPSFFKPTEWIGAYQRTVATFVEGELNRTFFGSSTSLDAVFNIEDNGSWSSIGRQHDVLGDSSTSSGFPVWKIFSTDPLPGELISEMFLRTITTSTTQVDWRAYPNYGEPPLHPPPFSLYGNNLIYLNAVEWAGSAMEMSLIAAKNAALAIVNDVMGVDPESCGVTAPSVVKDGQEL</sequence>
<evidence type="ECO:0000313" key="11">
    <source>
        <dbReference type="Proteomes" id="UP000192578"/>
    </source>
</evidence>
<accession>A0A1W0WK54</accession>
<evidence type="ECO:0000256" key="1">
    <source>
        <dbReference type="ARBA" id="ARBA00001974"/>
    </source>
</evidence>
<evidence type="ECO:0000256" key="7">
    <source>
        <dbReference type="ARBA" id="ARBA00023180"/>
    </source>
</evidence>
<feature type="domain" description="Prenylcysteine lyase" evidence="9">
    <location>
        <begin position="133"/>
        <end position="479"/>
    </location>
</feature>
<reference evidence="11" key="1">
    <citation type="submission" date="2017-01" db="EMBL/GenBank/DDBJ databases">
        <title>Comparative genomics of anhydrobiosis in the tardigrade Hypsibius dujardini.</title>
        <authorList>
            <person name="Yoshida Y."/>
            <person name="Koutsovoulos G."/>
            <person name="Laetsch D."/>
            <person name="Stevens L."/>
            <person name="Kumar S."/>
            <person name="Horikawa D."/>
            <person name="Ishino K."/>
            <person name="Komine S."/>
            <person name="Tomita M."/>
            <person name="Blaxter M."/>
            <person name="Arakawa K."/>
        </authorList>
    </citation>
    <scope>NUCLEOTIDE SEQUENCE [LARGE SCALE GENOMIC DNA]</scope>
    <source>
        <strain evidence="11">Z151</strain>
    </source>
</reference>
<keyword evidence="7" id="KW-0325">Glycoprotein</keyword>
<dbReference type="OrthoDB" id="437369at2759"/>
<name>A0A1W0WK54_HYPEX</name>